<evidence type="ECO:0000313" key="5">
    <source>
        <dbReference type="RefSeq" id="XP_017777492.1"/>
    </source>
</evidence>
<dbReference type="PROSITE" id="PS51031">
    <property type="entry name" value="BESS"/>
    <property type="match status" value="1"/>
</dbReference>
<dbReference type="InterPro" id="IPR006578">
    <property type="entry name" value="MADF-dom"/>
</dbReference>
<dbReference type="Proteomes" id="UP000695000">
    <property type="component" value="Unplaced"/>
</dbReference>
<dbReference type="RefSeq" id="XP_017777492.1">
    <property type="nucleotide sequence ID" value="XM_017922003.1"/>
</dbReference>
<feature type="domain" description="MADF" evidence="2">
    <location>
        <begin position="7"/>
        <end position="97"/>
    </location>
</feature>
<dbReference type="PANTHER" id="PTHR12243:SF69">
    <property type="entry name" value="SI:CH73-59F11.3"/>
    <property type="match status" value="1"/>
</dbReference>
<organism evidence="4 5">
    <name type="scientific">Nicrophorus vespilloides</name>
    <name type="common">Boreal carrion beetle</name>
    <dbReference type="NCBI Taxonomy" id="110193"/>
    <lineage>
        <taxon>Eukaryota</taxon>
        <taxon>Metazoa</taxon>
        <taxon>Ecdysozoa</taxon>
        <taxon>Arthropoda</taxon>
        <taxon>Hexapoda</taxon>
        <taxon>Insecta</taxon>
        <taxon>Pterygota</taxon>
        <taxon>Neoptera</taxon>
        <taxon>Endopterygota</taxon>
        <taxon>Coleoptera</taxon>
        <taxon>Polyphaga</taxon>
        <taxon>Staphyliniformia</taxon>
        <taxon>Silphidae</taxon>
        <taxon>Nicrophorinae</taxon>
        <taxon>Nicrophorus</taxon>
    </lineage>
</organism>
<feature type="domain" description="BESS" evidence="3">
    <location>
        <begin position="154"/>
        <end position="193"/>
    </location>
</feature>
<dbReference type="Pfam" id="PF10545">
    <property type="entry name" value="MADF_DNA_bdg"/>
    <property type="match status" value="1"/>
</dbReference>
<protein>
    <submittedName>
        <fullName evidence="5">Uncharacterized protein LOC108563351</fullName>
    </submittedName>
</protein>
<keyword evidence="4" id="KW-1185">Reference proteome</keyword>
<dbReference type="InterPro" id="IPR004210">
    <property type="entry name" value="BESS_motif"/>
</dbReference>
<dbReference type="PROSITE" id="PS51029">
    <property type="entry name" value="MADF"/>
    <property type="match status" value="1"/>
</dbReference>
<accession>A0ABM1MSE2</accession>
<dbReference type="SMART" id="SM00595">
    <property type="entry name" value="MADF"/>
    <property type="match status" value="1"/>
</dbReference>
<evidence type="ECO:0000256" key="1">
    <source>
        <dbReference type="PROSITE-ProRule" id="PRU00371"/>
    </source>
</evidence>
<dbReference type="GeneID" id="108563351"/>
<gene>
    <name evidence="5" type="primary">LOC108563351</name>
</gene>
<evidence type="ECO:0000313" key="4">
    <source>
        <dbReference type="Proteomes" id="UP000695000"/>
    </source>
</evidence>
<dbReference type="PANTHER" id="PTHR12243">
    <property type="entry name" value="MADF DOMAIN TRANSCRIPTION FACTOR"/>
    <property type="match status" value="1"/>
</dbReference>
<dbReference type="Pfam" id="PF02944">
    <property type="entry name" value="BESS"/>
    <property type="match status" value="1"/>
</dbReference>
<evidence type="ECO:0000259" key="2">
    <source>
        <dbReference type="PROSITE" id="PS51029"/>
    </source>
</evidence>
<name>A0ABM1MSE2_NICVS</name>
<sequence length="194" mass="23315">MKMNNQLFISEIKKRKSLWDLRSDVYHNRKVALKDWRDIANLFKIDVNLAKRKWKHLRDTFRVELRKNQSYITSTIETQPTCWPLYDDMEFLAPCIKQRQLKNTNIKIHTSHFVKIEEENINEQSLKDLSFIEDEANSSDSDKSSEECSTRDEDDEDLLFFKSLLPSIKKLSDKQKFLFQLEVHKSLFQFIYEK</sequence>
<evidence type="ECO:0000259" key="3">
    <source>
        <dbReference type="PROSITE" id="PS51031"/>
    </source>
</evidence>
<reference evidence="5" key="1">
    <citation type="submission" date="2025-08" db="UniProtKB">
        <authorList>
            <consortium name="RefSeq"/>
        </authorList>
    </citation>
    <scope>IDENTIFICATION</scope>
    <source>
        <tissue evidence="5">Whole Larva</tissue>
    </source>
</reference>
<comment type="subcellular location">
    <subcellularLocation>
        <location evidence="1">Nucleus</location>
    </subcellularLocation>
</comment>
<proteinExistence type="predicted"/>
<keyword evidence="1" id="KW-0539">Nucleus</keyword>
<dbReference type="InterPro" id="IPR039353">
    <property type="entry name" value="TF_Adf1"/>
</dbReference>